<dbReference type="Gene3D" id="3.40.109.40">
    <property type="match status" value="1"/>
</dbReference>
<dbReference type="InterPro" id="IPR052911">
    <property type="entry name" value="Corrinoid_activation_enz"/>
</dbReference>
<dbReference type="AlphaFoldDB" id="A0A9D1JFF3"/>
<feature type="compositionally biased region" description="Basic and acidic residues" evidence="1">
    <location>
        <begin position="301"/>
        <end position="328"/>
    </location>
</feature>
<accession>A0A9D1JFF3</accession>
<dbReference type="Gene3D" id="3.10.20.30">
    <property type="match status" value="1"/>
</dbReference>
<dbReference type="Pfam" id="PF00111">
    <property type="entry name" value="Fer2"/>
    <property type="match status" value="1"/>
</dbReference>
<name>A0A9D1JFF3_9FIRM</name>
<dbReference type="GO" id="GO:0051536">
    <property type="term" value="F:iron-sulfur cluster binding"/>
    <property type="evidence" value="ECO:0007669"/>
    <property type="project" value="InterPro"/>
</dbReference>
<dbReference type="InterPro" id="IPR041414">
    <property type="entry name" value="Raco-like_middle"/>
</dbReference>
<reference evidence="3" key="2">
    <citation type="journal article" date="2021" name="PeerJ">
        <title>Extensive microbial diversity within the chicken gut microbiome revealed by metagenomics and culture.</title>
        <authorList>
            <person name="Gilroy R."/>
            <person name="Ravi A."/>
            <person name="Getino M."/>
            <person name="Pursley I."/>
            <person name="Horton D.L."/>
            <person name="Alikhan N.F."/>
            <person name="Baker D."/>
            <person name="Gharbi K."/>
            <person name="Hall N."/>
            <person name="Watson M."/>
            <person name="Adriaenssens E.M."/>
            <person name="Foster-Nyarko E."/>
            <person name="Jarju S."/>
            <person name="Secka A."/>
            <person name="Antonio M."/>
            <person name="Oren A."/>
            <person name="Chaudhuri R.R."/>
            <person name="La Ragione R."/>
            <person name="Hildebrand F."/>
            <person name="Pallen M.J."/>
        </authorList>
    </citation>
    <scope>NUCLEOTIDE SEQUENCE</scope>
    <source>
        <strain evidence="3">ChiSxjej1B13-7041</strain>
    </source>
</reference>
<comment type="caution">
    <text evidence="3">The sequence shown here is derived from an EMBL/GenBank/DDBJ whole genome shotgun (WGS) entry which is preliminary data.</text>
</comment>
<dbReference type="Proteomes" id="UP000886841">
    <property type="component" value="Unassembled WGS sequence"/>
</dbReference>
<protein>
    <submittedName>
        <fullName evidence="3">DUF4445 domain-containing protein</fullName>
    </submittedName>
</protein>
<dbReference type="SUPFAM" id="SSF56507">
    <property type="entry name" value="Methionine synthase activation domain-like"/>
    <property type="match status" value="1"/>
</dbReference>
<proteinExistence type="predicted"/>
<dbReference type="InterPro" id="IPR001041">
    <property type="entry name" value="2Fe-2S_ferredoxin-type"/>
</dbReference>
<dbReference type="InterPro" id="IPR036010">
    <property type="entry name" value="2Fe-2S_ferredoxin-like_sf"/>
</dbReference>
<dbReference type="InterPro" id="IPR037010">
    <property type="entry name" value="VitB12-dep_Met_synth_activ_sf"/>
</dbReference>
<gene>
    <name evidence="3" type="ORF">IAB98_05605</name>
</gene>
<reference evidence="3" key="1">
    <citation type="submission" date="2020-10" db="EMBL/GenBank/DDBJ databases">
        <authorList>
            <person name="Gilroy R."/>
        </authorList>
    </citation>
    <scope>NUCLEOTIDE SEQUENCE</scope>
    <source>
        <strain evidence="3">ChiSxjej1B13-7041</strain>
    </source>
</reference>
<evidence type="ECO:0000259" key="2">
    <source>
        <dbReference type="PROSITE" id="PS51085"/>
    </source>
</evidence>
<dbReference type="InterPro" id="IPR027980">
    <property type="entry name" value="RACo_C"/>
</dbReference>
<feature type="domain" description="2Fe-2S ferredoxin-type" evidence="2">
    <location>
        <begin position="200"/>
        <end position="293"/>
    </location>
</feature>
<dbReference type="CDD" id="cd00207">
    <property type="entry name" value="fer2"/>
    <property type="match status" value="1"/>
</dbReference>
<dbReference type="PANTHER" id="PTHR42895:SF2">
    <property type="entry name" value="IRON-SULFUR CLUSTER PROTEIN"/>
    <property type="match status" value="1"/>
</dbReference>
<dbReference type="GO" id="GO:0008705">
    <property type="term" value="F:methionine synthase activity"/>
    <property type="evidence" value="ECO:0007669"/>
    <property type="project" value="InterPro"/>
</dbReference>
<dbReference type="PANTHER" id="PTHR42895">
    <property type="entry name" value="IRON-SULFUR CLUSTER-BINDING PROTEIN-RELATED"/>
    <property type="match status" value="1"/>
</dbReference>
<dbReference type="Pfam" id="PF17651">
    <property type="entry name" value="Raco_middle"/>
    <property type="match status" value="1"/>
</dbReference>
<organism evidence="3 4">
    <name type="scientific">Candidatus Egerieimonas intestinavium</name>
    <dbReference type="NCBI Taxonomy" id="2840777"/>
    <lineage>
        <taxon>Bacteria</taxon>
        <taxon>Bacillati</taxon>
        <taxon>Bacillota</taxon>
        <taxon>Clostridia</taxon>
        <taxon>Lachnospirales</taxon>
        <taxon>Lachnospiraceae</taxon>
        <taxon>Lachnospiraceae incertae sedis</taxon>
        <taxon>Candidatus Egerieimonas</taxon>
    </lineage>
</organism>
<dbReference type="Pfam" id="PF14574">
    <property type="entry name" value="RACo_C_ter"/>
    <property type="match status" value="1"/>
</dbReference>
<dbReference type="InterPro" id="IPR012675">
    <property type="entry name" value="Beta-grasp_dom_sf"/>
</dbReference>
<dbReference type="SUPFAM" id="SSF54292">
    <property type="entry name" value="2Fe-2S ferredoxin-like"/>
    <property type="match status" value="1"/>
</dbReference>
<dbReference type="EMBL" id="DVHU01000053">
    <property type="protein sequence ID" value="HIR92874.1"/>
    <property type="molecule type" value="Genomic_DNA"/>
</dbReference>
<dbReference type="PROSITE" id="PS51085">
    <property type="entry name" value="2FE2S_FER_2"/>
    <property type="match status" value="1"/>
</dbReference>
<feature type="region of interest" description="Disordered" evidence="1">
    <location>
        <begin position="300"/>
        <end position="329"/>
    </location>
</feature>
<evidence type="ECO:0000256" key="1">
    <source>
        <dbReference type="SAM" id="MobiDB-lite"/>
    </source>
</evidence>
<dbReference type="InterPro" id="IPR042259">
    <property type="entry name" value="Raco-like_middle_sf"/>
</dbReference>
<evidence type="ECO:0000313" key="4">
    <source>
        <dbReference type="Proteomes" id="UP000886841"/>
    </source>
</evidence>
<sequence>MKKRYVFRDFLPIVGEEKVFRLLNCSRDSEAYGMFLEEYEEVRDQIAGAMDALALAALTEDYLYVYLTVGEEVSRISSSYFQEGDYVRGMLADAMSDSLLMEVENQLTADLRQVCAQAGVGVRRRLEAPADLSMETQRTILEETGAAEFGVTLSSGYMFRPVKSSAYLLELTEDAGLFASQHDCSKCPRKDCPLRGRSRKVIRLSHQGKELELPFREGENLLDILRRGGVGLSAPCGGAGTCGKCRIRVLRGSLPITDKDREKLTAKELEQGIRLACRAIPQGTVYVELVSGEEGFSVVTEESRELGENSRQTPEKRDAGEKSPRPERSWGIAIDLGTTTLAFALVGLDSGQVRASWAAVNPQRSYGADVIARIQAANEGKGQELQRTIQGALRQGIRELLREGQGDGAQVEETQVERLVISGNTTMQHLLLGYPCQSLGQAPFTPYDISFREVSCGEVLGEDVLSCPVWILPGISTYVGSDIAAGLMHCGMDESPGISLLLDLGTNGEMALGNREGILVTSTAAGPAFEGGNISCGIGSVPGAICQVSVREGQVSCRTIGDKLPPVGLCGTGVMEAAAEIRRADWMDETGYLEERFSGEVLLAEGEKGTRITFTQKDIREIQLAKSAVRAGMEVLLENHGISWDQVETVYLAGGFGFHVDLDKTIALGMLPEEIRGKIRVMGNTSLKGAVDCLTRTDSKERLERLIRTAREVSLAEDKRFQEYYVEYMYFGEE</sequence>
<evidence type="ECO:0000313" key="3">
    <source>
        <dbReference type="EMBL" id="HIR92874.1"/>
    </source>
</evidence>
<dbReference type="Gene3D" id="3.30.420.480">
    <property type="entry name" value="Domain of unknown function (DUF4445)"/>
    <property type="match status" value="1"/>
</dbReference>